<dbReference type="InterPro" id="IPR036941">
    <property type="entry name" value="Rcpt_L-dom_sf"/>
</dbReference>
<keyword evidence="3" id="KW-0964">Secreted</keyword>
<comment type="caution">
    <text evidence="7">The sequence shown here is derived from an EMBL/GenBank/DDBJ whole genome shotgun (WGS) entry which is preliminary data.</text>
</comment>
<gene>
    <name evidence="7" type="ORF">C8N25_1214</name>
</gene>
<feature type="domain" description="Receptor L-domain" evidence="6">
    <location>
        <begin position="54"/>
        <end position="99"/>
    </location>
</feature>
<dbReference type="RefSeq" id="WP_086543846.1">
    <property type="nucleotide sequence ID" value="NZ_MSSW01000096.1"/>
</dbReference>
<dbReference type="Pfam" id="PF01030">
    <property type="entry name" value="Recep_L_domain"/>
    <property type="match status" value="1"/>
</dbReference>
<dbReference type="SUPFAM" id="SSF52058">
    <property type="entry name" value="L domain-like"/>
    <property type="match status" value="1"/>
</dbReference>
<proteinExistence type="predicted"/>
<comment type="subcellular location">
    <subcellularLocation>
        <location evidence="1">Secreted</location>
        <location evidence="1">Cell wall</location>
    </subcellularLocation>
</comment>
<evidence type="ECO:0000259" key="6">
    <source>
        <dbReference type="Pfam" id="PF01030"/>
    </source>
</evidence>
<accession>A0A3E0DLT3</accession>
<name>A0A3E0DLT3_9BACT</name>
<evidence type="ECO:0000256" key="1">
    <source>
        <dbReference type="ARBA" id="ARBA00004191"/>
    </source>
</evidence>
<reference evidence="7 8" key="1">
    <citation type="submission" date="2018-08" db="EMBL/GenBank/DDBJ databases">
        <title>Genomic Encyclopedia of Archaeal and Bacterial Type Strains, Phase II (KMG-II): from individual species to whole genera.</title>
        <authorList>
            <person name="Goeker M."/>
        </authorList>
    </citation>
    <scope>NUCLEOTIDE SEQUENCE [LARGE SCALE GENOMIC DNA]</scope>
    <source>
        <strain evidence="7 8">DSM 15986</strain>
    </source>
</reference>
<evidence type="ECO:0000256" key="5">
    <source>
        <dbReference type="ARBA" id="ARBA00023180"/>
    </source>
</evidence>
<dbReference type="InterPro" id="IPR051648">
    <property type="entry name" value="CWI-Assembly_Regulator"/>
</dbReference>
<evidence type="ECO:0000256" key="2">
    <source>
        <dbReference type="ARBA" id="ARBA00022512"/>
    </source>
</evidence>
<dbReference type="Proteomes" id="UP000256405">
    <property type="component" value="Unassembled WGS sequence"/>
</dbReference>
<dbReference type="Gene3D" id="3.80.20.20">
    <property type="entry name" value="Receptor L-domain"/>
    <property type="match status" value="1"/>
</dbReference>
<keyword evidence="4" id="KW-0732">Signal</keyword>
<keyword evidence="2" id="KW-0134">Cell wall</keyword>
<keyword evidence="8" id="KW-1185">Reference proteome</keyword>
<evidence type="ECO:0000313" key="8">
    <source>
        <dbReference type="Proteomes" id="UP000256405"/>
    </source>
</evidence>
<dbReference type="InterPro" id="IPR000494">
    <property type="entry name" value="Rcpt_L-dom"/>
</dbReference>
<keyword evidence="7" id="KW-0675">Receptor</keyword>
<dbReference type="OrthoDB" id="9765957at2"/>
<dbReference type="PANTHER" id="PTHR31018:SF3">
    <property type="entry name" value="RECEPTOR PROTEIN-TYROSINE KINASE"/>
    <property type="match status" value="1"/>
</dbReference>
<keyword evidence="5" id="KW-0325">Glycoprotein</keyword>
<dbReference type="PANTHER" id="PTHR31018">
    <property type="entry name" value="SPORULATION-SPECIFIC PROTEIN-RELATED"/>
    <property type="match status" value="1"/>
</dbReference>
<sequence length="248" mass="27434">MNKKQLLGVITLVLLTISCSSDDNNAELTTQLEGSLEIRSIEDLEDPAIQQYKIINGNLIINYTDDVEDLSKLENLEKINGGIFIKYNDNLKSLQGLENIIELDFLEIEYNRELTSLSGLTSLTNVSNGVSIVKNSILENLNYLKSLTNIGTQFFLSNNKSLTNLNGLENLEQIPQIIILNNINLININGLEGITSSDNIGIFSNNSLTDFCSLVVFAQENSQTILFSAGFNSYNPSLNDLVNNNCSN</sequence>
<protein>
    <submittedName>
        <fullName evidence="7">Receptor L domain-containing protein</fullName>
    </submittedName>
</protein>
<evidence type="ECO:0000256" key="3">
    <source>
        <dbReference type="ARBA" id="ARBA00022525"/>
    </source>
</evidence>
<evidence type="ECO:0000313" key="7">
    <source>
        <dbReference type="EMBL" id="REG82475.1"/>
    </source>
</evidence>
<dbReference type="AlphaFoldDB" id="A0A3E0DLT3"/>
<organism evidence="7 8">
    <name type="scientific">Algoriphagus antarcticus</name>
    <dbReference type="NCBI Taxonomy" id="238540"/>
    <lineage>
        <taxon>Bacteria</taxon>
        <taxon>Pseudomonadati</taxon>
        <taxon>Bacteroidota</taxon>
        <taxon>Cytophagia</taxon>
        <taxon>Cytophagales</taxon>
        <taxon>Cyclobacteriaceae</taxon>
        <taxon>Algoriphagus</taxon>
    </lineage>
</organism>
<dbReference type="PROSITE" id="PS51257">
    <property type="entry name" value="PROKAR_LIPOPROTEIN"/>
    <property type="match status" value="1"/>
</dbReference>
<dbReference type="GO" id="GO:0030313">
    <property type="term" value="C:cell envelope"/>
    <property type="evidence" value="ECO:0007669"/>
    <property type="project" value="UniProtKB-SubCell"/>
</dbReference>
<dbReference type="EMBL" id="QUNF01000021">
    <property type="protein sequence ID" value="REG82475.1"/>
    <property type="molecule type" value="Genomic_DNA"/>
</dbReference>
<evidence type="ECO:0000256" key="4">
    <source>
        <dbReference type="ARBA" id="ARBA00022729"/>
    </source>
</evidence>